<evidence type="ECO:0000313" key="2">
    <source>
        <dbReference type="Proteomes" id="UP001595904"/>
    </source>
</evidence>
<comment type="caution">
    <text evidence="1">The sequence shown here is derived from an EMBL/GenBank/DDBJ whole genome shotgun (WGS) entry which is preliminary data.</text>
</comment>
<gene>
    <name evidence="1" type="ORF">ACFPN2_26640</name>
</gene>
<proteinExistence type="predicted"/>
<reference evidence="2" key="1">
    <citation type="journal article" date="2019" name="Int. J. Syst. Evol. Microbiol.">
        <title>The Global Catalogue of Microorganisms (GCM) 10K type strain sequencing project: providing services to taxonomists for standard genome sequencing and annotation.</title>
        <authorList>
            <consortium name="The Broad Institute Genomics Platform"/>
            <consortium name="The Broad Institute Genome Sequencing Center for Infectious Disease"/>
            <person name="Wu L."/>
            <person name="Ma J."/>
        </authorList>
    </citation>
    <scope>NUCLEOTIDE SEQUENCE [LARGE SCALE GENOMIC DNA]</scope>
    <source>
        <strain evidence="2">CGMCC 1.10759</strain>
    </source>
</reference>
<keyword evidence="2" id="KW-1185">Reference proteome</keyword>
<dbReference type="EMBL" id="JBHSDU010000014">
    <property type="protein sequence ID" value="MFC4312691.1"/>
    <property type="molecule type" value="Genomic_DNA"/>
</dbReference>
<protein>
    <recommendedName>
        <fullName evidence="3">Magnesium transporter MgtE intracellular domain-containing protein</fullName>
    </recommendedName>
</protein>
<organism evidence="1 2">
    <name type="scientific">Steroidobacter flavus</name>
    <dbReference type="NCBI Taxonomy" id="1842136"/>
    <lineage>
        <taxon>Bacteria</taxon>
        <taxon>Pseudomonadati</taxon>
        <taxon>Pseudomonadota</taxon>
        <taxon>Gammaproteobacteria</taxon>
        <taxon>Steroidobacterales</taxon>
        <taxon>Steroidobacteraceae</taxon>
        <taxon>Steroidobacter</taxon>
    </lineage>
</organism>
<evidence type="ECO:0008006" key="3">
    <source>
        <dbReference type="Google" id="ProtNLM"/>
    </source>
</evidence>
<accession>A0ABV8SYI1</accession>
<evidence type="ECO:0000313" key="1">
    <source>
        <dbReference type="EMBL" id="MFC4312691.1"/>
    </source>
</evidence>
<sequence length="166" mass="18761">MKSQSELLGQLHRLNARDRAWIVEHLSEQERAQLMSSLAQPTPDITAMKLHAVEHHSSADSARTLGRVEPRIVAMITRTEPAWLNAVIVSEQEPTWSVAFLEALPATLRADVERMHPKEFGPALRESVTRLVLARCQGNVPVESAFERLVERLSSSRSRKRMTLHL</sequence>
<dbReference type="RefSeq" id="WP_380602307.1">
    <property type="nucleotide sequence ID" value="NZ_JBHSDU010000014.1"/>
</dbReference>
<name>A0ABV8SYI1_9GAMM</name>
<dbReference type="SUPFAM" id="SSF158791">
    <property type="entry name" value="MgtE N-terminal domain-like"/>
    <property type="match status" value="1"/>
</dbReference>
<dbReference type="Proteomes" id="UP001595904">
    <property type="component" value="Unassembled WGS sequence"/>
</dbReference>